<evidence type="ECO:0000256" key="9">
    <source>
        <dbReference type="SAM" id="MobiDB-lite"/>
    </source>
</evidence>
<dbReference type="InterPro" id="IPR001179">
    <property type="entry name" value="PPIase_FKBP_dom"/>
</dbReference>
<dbReference type="InterPro" id="IPR050754">
    <property type="entry name" value="FKBP4/5/8-like"/>
</dbReference>
<dbReference type="SUPFAM" id="SSF54534">
    <property type="entry name" value="FKBP-like"/>
    <property type="match status" value="1"/>
</dbReference>
<evidence type="ECO:0000259" key="10">
    <source>
        <dbReference type="PROSITE" id="PS50059"/>
    </source>
</evidence>
<dbReference type="PANTHER" id="PTHR46512:SF9">
    <property type="entry name" value="PEPTIDYLPROLYL ISOMERASE"/>
    <property type="match status" value="1"/>
</dbReference>
<evidence type="ECO:0000256" key="1">
    <source>
        <dbReference type="ARBA" id="ARBA00000971"/>
    </source>
</evidence>
<evidence type="ECO:0000256" key="5">
    <source>
        <dbReference type="ARBA" id="ARBA00023110"/>
    </source>
</evidence>
<dbReference type="SUPFAM" id="SSF48452">
    <property type="entry name" value="TPR-like"/>
    <property type="match status" value="1"/>
</dbReference>
<keyword evidence="5 7" id="KW-0697">Rotamase</keyword>
<dbReference type="AlphaFoldDB" id="A0A835DN16"/>
<name>A0A835DN16_TETSI</name>
<evidence type="ECO:0000313" key="12">
    <source>
        <dbReference type="Proteomes" id="UP000655225"/>
    </source>
</evidence>
<dbReference type="InterPro" id="IPR011990">
    <property type="entry name" value="TPR-like_helical_dom_sf"/>
</dbReference>
<dbReference type="PROSITE" id="PS50005">
    <property type="entry name" value="TPR"/>
    <property type="match status" value="1"/>
</dbReference>
<proteinExistence type="predicted"/>
<comment type="catalytic activity">
    <reaction evidence="1 7">
        <text>[protein]-peptidylproline (omega=180) = [protein]-peptidylproline (omega=0)</text>
        <dbReference type="Rhea" id="RHEA:16237"/>
        <dbReference type="Rhea" id="RHEA-COMP:10747"/>
        <dbReference type="Rhea" id="RHEA-COMP:10748"/>
        <dbReference type="ChEBI" id="CHEBI:83833"/>
        <dbReference type="ChEBI" id="CHEBI:83834"/>
        <dbReference type="EC" id="5.2.1.8"/>
    </reaction>
</comment>
<dbReference type="PROSITE" id="PS50059">
    <property type="entry name" value="FKBP_PPIASE"/>
    <property type="match status" value="1"/>
</dbReference>
<accession>A0A835DN16</accession>
<dbReference type="Gene3D" id="3.10.50.40">
    <property type="match status" value="1"/>
</dbReference>
<dbReference type="OMA" id="LWNCEPE"/>
<evidence type="ECO:0000256" key="7">
    <source>
        <dbReference type="PROSITE-ProRule" id="PRU00277"/>
    </source>
</evidence>
<organism evidence="11 12">
    <name type="scientific">Tetracentron sinense</name>
    <name type="common">Spur-leaf</name>
    <dbReference type="NCBI Taxonomy" id="13715"/>
    <lineage>
        <taxon>Eukaryota</taxon>
        <taxon>Viridiplantae</taxon>
        <taxon>Streptophyta</taxon>
        <taxon>Embryophyta</taxon>
        <taxon>Tracheophyta</taxon>
        <taxon>Spermatophyta</taxon>
        <taxon>Magnoliopsida</taxon>
        <taxon>Trochodendrales</taxon>
        <taxon>Trochodendraceae</taxon>
        <taxon>Tetracentron</taxon>
    </lineage>
</organism>
<evidence type="ECO:0000256" key="8">
    <source>
        <dbReference type="PROSITE-ProRule" id="PRU00339"/>
    </source>
</evidence>
<feature type="repeat" description="TPR" evidence="8">
    <location>
        <begin position="343"/>
        <end position="376"/>
    </location>
</feature>
<sequence>MKESPTYEWSKRYVNGSSGLSNFNESRIRWILWVTYGYKRGLGRDLSKRRKDLPSGKSKFLRRQTNDDALSPENKTKGRDAMNEFPVIALNSVLSIDLELVSFKPVVDITGDSKVLKKILKEGEGTLIPNEGAAVTIRYTAKLEDGVVFEKKGYDGLEPLEFVIDEGQLYLKLFLMCIFFSLKYIEQVISGLDRAAETMKKGELSILTIKPEYGFGSVEVKRDLAIIPPYSGLVYEVEMVDFTKEKAPWEMSNHEKIEAAGKKKEEGNQLFKNGKHQRAAKRYGKAADYISKDGSFGDDDLKLVKELRVSCWLNSAACSLKLNDFWGAIKFCSKVLDIEFHNVKALYRRAQAYMEIADLDLAELDIKKALEMDSQNREVKSVQKRLKQLQAESNKRDVKLYTNMFARMTKDSAMVAKRLKVEKAEDAKKVEEVTAIEVEQVAVNLAPHNSEMVVDPFIAGCSLTSVLGSCLTDVMPVTIDV</sequence>
<dbReference type="OrthoDB" id="1902587at2759"/>
<dbReference type="InterPro" id="IPR019734">
    <property type="entry name" value="TPR_rpt"/>
</dbReference>
<keyword evidence="3" id="KW-0677">Repeat</keyword>
<dbReference type="FunFam" id="1.25.40.10:FF:000008">
    <property type="entry name" value="Peptidylprolyl isomerase"/>
    <property type="match status" value="1"/>
</dbReference>
<dbReference type="InterPro" id="IPR046357">
    <property type="entry name" value="PPIase_dom_sf"/>
</dbReference>
<keyword evidence="6 7" id="KW-0413">Isomerase</keyword>
<feature type="region of interest" description="Disordered" evidence="9">
    <location>
        <begin position="49"/>
        <end position="78"/>
    </location>
</feature>
<dbReference type="GO" id="GO:0003755">
    <property type="term" value="F:peptidyl-prolyl cis-trans isomerase activity"/>
    <property type="evidence" value="ECO:0007669"/>
    <property type="project" value="UniProtKB-KW"/>
</dbReference>
<feature type="domain" description="PPIase FKBP-type" evidence="10">
    <location>
        <begin position="132"/>
        <end position="243"/>
    </location>
</feature>
<dbReference type="Gene3D" id="1.25.40.10">
    <property type="entry name" value="Tetratricopeptide repeat domain"/>
    <property type="match status" value="1"/>
</dbReference>
<gene>
    <name evidence="11" type="ORF">HHK36_008267</name>
</gene>
<dbReference type="EC" id="5.2.1.8" evidence="2 7"/>
<evidence type="ECO:0000313" key="11">
    <source>
        <dbReference type="EMBL" id="KAF8406187.1"/>
    </source>
</evidence>
<dbReference type="Pfam" id="PF00254">
    <property type="entry name" value="FKBP_C"/>
    <property type="match status" value="1"/>
</dbReference>
<dbReference type="PANTHER" id="PTHR46512">
    <property type="entry name" value="PEPTIDYLPROLYL ISOMERASE"/>
    <property type="match status" value="1"/>
</dbReference>
<dbReference type="Proteomes" id="UP000655225">
    <property type="component" value="Unassembled WGS sequence"/>
</dbReference>
<dbReference type="SMART" id="SM00028">
    <property type="entry name" value="TPR"/>
    <property type="match status" value="3"/>
</dbReference>
<keyword evidence="12" id="KW-1185">Reference proteome</keyword>
<dbReference type="EMBL" id="JABCRI010000005">
    <property type="protein sequence ID" value="KAF8406187.1"/>
    <property type="molecule type" value="Genomic_DNA"/>
</dbReference>
<evidence type="ECO:0000256" key="4">
    <source>
        <dbReference type="ARBA" id="ARBA00022803"/>
    </source>
</evidence>
<reference evidence="11 12" key="1">
    <citation type="submission" date="2020-04" db="EMBL/GenBank/DDBJ databases">
        <title>Plant Genome Project.</title>
        <authorList>
            <person name="Zhang R.-G."/>
        </authorList>
    </citation>
    <scope>NUCLEOTIDE SEQUENCE [LARGE SCALE GENOMIC DNA]</scope>
    <source>
        <strain evidence="11">YNK0</strain>
        <tissue evidence="11">Leaf</tissue>
    </source>
</reference>
<evidence type="ECO:0000256" key="3">
    <source>
        <dbReference type="ARBA" id="ARBA00022737"/>
    </source>
</evidence>
<keyword evidence="4 8" id="KW-0802">TPR repeat</keyword>
<protein>
    <recommendedName>
        <fullName evidence="2 7">peptidylprolyl isomerase</fullName>
        <ecNumber evidence="2 7">5.2.1.8</ecNumber>
    </recommendedName>
</protein>
<evidence type="ECO:0000256" key="6">
    <source>
        <dbReference type="ARBA" id="ARBA00023235"/>
    </source>
</evidence>
<comment type="caution">
    <text evidence="11">The sequence shown here is derived from an EMBL/GenBank/DDBJ whole genome shotgun (WGS) entry which is preliminary data.</text>
</comment>
<evidence type="ECO:0000256" key="2">
    <source>
        <dbReference type="ARBA" id="ARBA00013194"/>
    </source>
</evidence>